<feature type="transmembrane region" description="Helical" evidence="1">
    <location>
        <begin position="317"/>
        <end position="341"/>
    </location>
</feature>
<dbReference type="AlphaFoldDB" id="A0AAQ2USW3"/>
<sequence>MRHSIKLYYQLRKVSIWTILVIVTIFGLSSMALNDASWYQARNAFDRHFDARHYYDIQDYANSLVGTKKAEKLVNDWQKKAAYGDTEKFKGNSQSNQLFLYLSTINPNFNNSTNSYRKMIKIFPKTFAGFKKEVLQYYGDRKESSDSSLSASIYVSNNSVTSIGGSSASNYVLLPITAKSSKNAGPFNRDGFYAQAFKFNQSDGMSSVLLIILIGAIFFLIDQTHWINAYMLQRTKNGIQVALAKTFWLFFLPSVLAIFWAVFEYLTKILLIPGEFIKLHFSWLLQNEIIVLEFATILVAVGLLIDSFVGTIFGKFYTFFAAWFSVLLALAILAEFIRFLAYQYKWHFRIDNGLRSFLSKLSIYPIYLLTFFFIISIPLFILAMYFYKHYSLESDTKYVRFPKLKKPFFIFVALLAFWDFAFPMMLSLFSPSYFFSITSNLSTTIWWMAWGVGITAFTWWLIFGKRFWLLKKRTR</sequence>
<keyword evidence="1" id="KW-0472">Membrane</keyword>
<name>A0AAQ2USW3_OENOE</name>
<feature type="transmembrane region" description="Helical" evidence="1">
    <location>
        <begin position="14"/>
        <end position="33"/>
    </location>
</feature>
<dbReference type="Proteomes" id="UP000294726">
    <property type="component" value="Chromosome"/>
</dbReference>
<proteinExistence type="predicted"/>
<dbReference type="EMBL" id="LR031358">
    <property type="protein sequence ID" value="VDB99255.1"/>
    <property type="molecule type" value="Genomic_DNA"/>
</dbReference>
<accession>A0AAQ2USW3</accession>
<reference evidence="2 3" key="1">
    <citation type="submission" date="2018-08" db="EMBL/GenBank/DDBJ databases">
        <authorList>
            <person name="Lorentzen P. G. S. M."/>
        </authorList>
    </citation>
    <scope>NUCLEOTIDE SEQUENCE [LARGE SCALE GENOMIC DNA]</scope>
    <source>
        <strain evidence="2 3">CRBO_1381</strain>
    </source>
</reference>
<evidence type="ECO:0000313" key="3">
    <source>
        <dbReference type="Proteomes" id="UP000294726"/>
    </source>
</evidence>
<feature type="transmembrane region" description="Helical" evidence="1">
    <location>
        <begin position="445"/>
        <end position="463"/>
    </location>
</feature>
<organism evidence="2 3">
    <name type="scientific">Oenococcus oeni</name>
    <name type="common">Leuconostoc oenos</name>
    <dbReference type="NCBI Taxonomy" id="1247"/>
    <lineage>
        <taxon>Bacteria</taxon>
        <taxon>Bacillati</taxon>
        <taxon>Bacillota</taxon>
        <taxon>Bacilli</taxon>
        <taxon>Lactobacillales</taxon>
        <taxon>Lactobacillaceae</taxon>
        <taxon>Oenococcus</taxon>
    </lineage>
</organism>
<feature type="transmembrane region" description="Helical" evidence="1">
    <location>
        <begin position="204"/>
        <end position="221"/>
    </location>
</feature>
<feature type="transmembrane region" description="Helical" evidence="1">
    <location>
        <begin position="361"/>
        <end position="387"/>
    </location>
</feature>
<keyword evidence="1" id="KW-0812">Transmembrane</keyword>
<keyword evidence="1" id="KW-1133">Transmembrane helix</keyword>
<protein>
    <submittedName>
        <fullName evidence="2">ABC transporter, permease protein</fullName>
    </submittedName>
</protein>
<evidence type="ECO:0000313" key="2">
    <source>
        <dbReference type="EMBL" id="VDB99255.1"/>
    </source>
</evidence>
<dbReference type="RefSeq" id="WP_243114823.1">
    <property type="nucleotide sequence ID" value="NZ_LR031358.1"/>
</dbReference>
<feature type="transmembrane region" description="Helical" evidence="1">
    <location>
        <begin position="242"/>
        <end position="263"/>
    </location>
</feature>
<evidence type="ECO:0000256" key="1">
    <source>
        <dbReference type="SAM" id="Phobius"/>
    </source>
</evidence>
<feature type="transmembrane region" description="Helical" evidence="1">
    <location>
        <begin position="283"/>
        <end position="305"/>
    </location>
</feature>
<feature type="transmembrane region" description="Helical" evidence="1">
    <location>
        <begin position="408"/>
        <end position="433"/>
    </location>
</feature>
<gene>
    <name evidence="2" type="ORF">OENI_1837</name>
</gene>